<protein>
    <submittedName>
        <fullName evidence="1">Uncharacterized protein</fullName>
    </submittedName>
</protein>
<gene>
    <name evidence="1" type="ORF">HPB49_015528</name>
</gene>
<name>A0ACB8DE22_DERSI</name>
<organism evidence="1 2">
    <name type="scientific">Dermacentor silvarum</name>
    <name type="common">Tick</name>
    <dbReference type="NCBI Taxonomy" id="543639"/>
    <lineage>
        <taxon>Eukaryota</taxon>
        <taxon>Metazoa</taxon>
        <taxon>Ecdysozoa</taxon>
        <taxon>Arthropoda</taxon>
        <taxon>Chelicerata</taxon>
        <taxon>Arachnida</taxon>
        <taxon>Acari</taxon>
        <taxon>Parasitiformes</taxon>
        <taxon>Ixodida</taxon>
        <taxon>Ixodoidea</taxon>
        <taxon>Ixodidae</taxon>
        <taxon>Rhipicephalinae</taxon>
        <taxon>Dermacentor</taxon>
    </lineage>
</organism>
<comment type="caution">
    <text evidence="1">The sequence shown here is derived from an EMBL/GenBank/DDBJ whole genome shotgun (WGS) entry which is preliminary data.</text>
</comment>
<evidence type="ECO:0000313" key="2">
    <source>
        <dbReference type="Proteomes" id="UP000821865"/>
    </source>
</evidence>
<dbReference type="EMBL" id="CM023471">
    <property type="protein sequence ID" value="KAH7966366.1"/>
    <property type="molecule type" value="Genomic_DNA"/>
</dbReference>
<sequence>MGYARTTLHLSYLRRNGGKITPPEVHFFFRGVVILRSEDSAVGATQLRRSSRQVALLSRVTSRRFGERAHIGTGGASIAGLRSEANQQDPEAGEEAKGARDPPPFDVTPLPRGGINSEARARLWPRGIGAREGGCRRRCRTSCRVLAATEDAGKLSRALSVDGARTRTLPFPSSDDADKLLTKLEEHEPELATSQEEECVVCVTAKASMQTFPCGHRVVCRKCFVKTIQVAVSQRVLPLRCVICRTKIVRLKHSSHGHATPVTPGARALLAPCEALGQTRPANPWPQDLRVPVEPLPASHYRHSAEACRFHRHRSSSSAGTSALASPEAASSSTSISIGRRISSPQPTSSGASSPTSSCPASPEDAPEVPRGRRSGLTRAVVHPPPPVRSPPTQPPKTACPPPPLPARSPRTPVPGTPIGTPEKEVAESMTPPPKTPAAAKTKSPVGSPKERSTPAPAKTSPDRPAPPRLQPPPPVRSPSSPTAPSTTANNTALCPAALSSVVLAPPPAEVRSRRGGQYRVSPAAGGTAPTSLPLTVRPPPPKPRPPSRFERFRDMHVRRPTLLLPIPEKEESEALLEAAFCRVAPGSSDLLVSASSPKIVLQDRAPLLQPDSPDRRRTSLRSQLRSKMAGFPSLLGSPLRALRAGARHRRVPDVN</sequence>
<dbReference type="Proteomes" id="UP000821865">
    <property type="component" value="Chromosome 2"/>
</dbReference>
<proteinExistence type="predicted"/>
<evidence type="ECO:0000313" key="1">
    <source>
        <dbReference type="EMBL" id="KAH7966366.1"/>
    </source>
</evidence>
<accession>A0ACB8DE22</accession>
<reference evidence="1" key="1">
    <citation type="submission" date="2020-05" db="EMBL/GenBank/DDBJ databases">
        <title>Large-scale comparative analyses of tick genomes elucidate their genetic diversity and vector capacities.</title>
        <authorList>
            <person name="Jia N."/>
            <person name="Wang J."/>
            <person name="Shi W."/>
            <person name="Du L."/>
            <person name="Sun Y."/>
            <person name="Zhan W."/>
            <person name="Jiang J."/>
            <person name="Wang Q."/>
            <person name="Zhang B."/>
            <person name="Ji P."/>
            <person name="Sakyi L.B."/>
            <person name="Cui X."/>
            <person name="Yuan T."/>
            <person name="Jiang B."/>
            <person name="Yang W."/>
            <person name="Lam T.T.-Y."/>
            <person name="Chang Q."/>
            <person name="Ding S."/>
            <person name="Wang X."/>
            <person name="Zhu J."/>
            <person name="Ruan X."/>
            <person name="Zhao L."/>
            <person name="Wei J."/>
            <person name="Que T."/>
            <person name="Du C."/>
            <person name="Cheng J."/>
            <person name="Dai P."/>
            <person name="Han X."/>
            <person name="Huang E."/>
            <person name="Gao Y."/>
            <person name="Liu J."/>
            <person name="Shao H."/>
            <person name="Ye R."/>
            <person name="Li L."/>
            <person name="Wei W."/>
            <person name="Wang X."/>
            <person name="Wang C."/>
            <person name="Yang T."/>
            <person name="Huo Q."/>
            <person name="Li W."/>
            <person name="Guo W."/>
            <person name="Chen H."/>
            <person name="Zhou L."/>
            <person name="Ni X."/>
            <person name="Tian J."/>
            <person name="Zhou Y."/>
            <person name="Sheng Y."/>
            <person name="Liu T."/>
            <person name="Pan Y."/>
            <person name="Xia L."/>
            <person name="Li J."/>
            <person name="Zhao F."/>
            <person name="Cao W."/>
        </authorList>
    </citation>
    <scope>NUCLEOTIDE SEQUENCE</scope>
    <source>
        <strain evidence="1">Dsil-2018</strain>
    </source>
</reference>
<keyword evidence="2" id="KW-1185">Reference proteome</keyword>